<accession>A0ACC1ND16</accession>
<protein>
    <submittedName>
        <fullName evidence="1">Uncharacterized protein</fullName>
    </submittedName>
</protein>
<evidence type="ECO:0000313" key="1">
    <source>
        <dbReference type="EMBL" id="KAJ2977172.1"/>
    </source>
</evidence>
<name>A0ACC1ND16_9APHY</name>
<evidence type="ECO:0000313" key="2">
    <source>
        <dbReference type="Proteomes" id="UP001144978"/>
    </source>
</evidence>
<sequence>MARNSTQRSSAVLYTRPSSAPTRKPRFTDDEAQANPTSMPQSSAMSPALPRPQPDMHASEATGREAAGIREIHTL</sequence>
<comment type="caution">
    <text evidence="1">The sequence shown here is derived from an EMBL/GenBank/DDBJ whole genome shotgun (WGS) entry which is preliminary data.</text>
</comment>
<proteinExistence type="predicted"/>
<dbReference type="Proteomes" id="UP001144978">
    <property type="component" value="Unassembled WGS sequence"/>
</dbReference>
<keyword evidence="2" id="KW-1185">Reference proteome</keyword>
<reference evidence="1" key="1">
    <citation type="submission" date="2022-08" db="EMBL/GenBank/DDBJ databases">
        <title>Genome Sequence of Pycnoporus sanguineus.</title>
        <authorList>
            <person name="Buettner E."/>
        </authorList>
    </citation>
    <scope>NUCLEOTIDE SEQUENCE</scope>
    <source>
        <strain evidence="1">CG-C14</strain>
    </source>
</reference>
<gene>
    <name evidence="1" type="ORF">NUW54_g11455</name>
</gene>
<organism evidence="1 2">
    <name type="scientific">Trametes sanguinea</name>
    <dbReference type="NCBI Taxonomy" id="158606"/>
    <lineage>
        <taxon>Eukaryota</taxon>
        <taxon>Fungi</taxon>
        <taxon>Dikarya</taxon>
        <taxon>Basidiomycota</taxon>
        <taxon>Agaricomycotina</taxon>
        <taxon>Agaricomycetes</taxon>
        <taxon>Polyporales</taxon>
        <taxon>Polyporaceae</taxon>
        <taxon>Trametes</taxon>
    </lineage>
</organism>
<dbReference type="EMBL" id="JANSHE010004477">
    <property type="protein sequence ID" value="KAJ2977172.1"/>
    <property type="molecule type" value="Genomic_DNA"/>
</dbReference>